<accession>A0A409WWG2</accession>
<protein>
    <submittedName>
        <fullName evidence="2">Uncharacterized protein</fullName>
    </submittedName>
</protein>
<feature type="non-terminal residue" evidence="2">
    <location>
        <position position="69"/>
    </location>
</feature>
<feature type="region of interest" description="Disordered" evidence="1">
    <location>
        <begin position="1"/>
        <end position="41"/>
    </location>
</feature>
<evidence type="ECO:0000256" key="1">
    <source>
        <dbReference type="SAM" id="MobiDB-lite"/>
    </source>
</evidence>
<comment type="caution">
    <text evidence="2">The sequence shown here is derived from an EMBL/GenBank/DDBJ whole genome shotgun (WGS) entry which is preliminary data.</text>
</comment>
<dbReference type="InParanoid" id="A0A409WWG2"/>
<sequence>MSLRKPTRNRISRTSGFSEANLNRTLAKQPDRYTATNWQRSRRRQSNLVANQIFPTIMKPLFVLVIQVH</sequence>
<feature type="compositionally biased region" description="Polar residues" evidence="1">
    <location>
        <begin position="12"/>
        <end position="26"/>
    </location>
</feature>
<gene>
    <name evidence="2" type="ORF">CVT26_008108</name>
</gene>
<evidence type="ECO:0000313" key="3">
    <source>
        <dbReference type="Proteomes" id="UP000284706"/>
    </source>
</evidence>
<dbReference type="EMBL" id="NHYE01004699">
    <property type="protein sequence ID" value="PPQ82848.1"/>
    <property type="molecule type" value="Genomic_DNA"/>
</dbReference>
<name>A0A409WWG2_9AGAR</name>
<dbReference type="AlphaFoldDB" id="A0A409WWG2"/>
<keyword evidence="3" id="KW-1185">Reference proteome</keyword>
<proteinExistence type="predicted"/>
<reference evidence="2 3" key="1">
    <citation type="journal article" date="2018" name="Evol. Lett.">
        <title>Horizontal gene cluster transfer increased hallucinogenic mushroom diversity.</title>
        <authorList>
            <person name="Reynolds H.T."/>
            <person name="Vijayakumar V."/>
            <person name="Gluck-Thaler E."/>
            <person name="Korotkin H.B."/>
            <person name="Matheny P.B."/>
            <person name="Slot J.C."/>
        </authorList>
    </citation>
    <scope>NUCLEOTIDE SEQUENCE [LARGE SCALE GENOMIC DNA]</scope>
    <source>
        <strain evidence="2 3">SRW20</strain>
    </source>
</reference>
<dbReference type="Proteomes" id="UP000284706">
    <property type="component" value="Unassembled WGS sequence"/>
</dbReference>
<feature type="compositionally biased region" description="Basic residues" evidence="1">
    <location>
        <begin position="1"/>
        <end position="11"/>
    </location>
</feature>
<evidence type="ECO:0000313" key="2">
    <source>
        <dbReference type="EMBL" id="PPQ82848.1"/>
    </source>
</evidence>
<organism evidence="2 3">
    <name type="scientific">Gymnopilus dilepis</name>
    <dbReference type="NCBI Taxonomy" id="231916"/>
    <lineage>
        <taxon>Eukaryota</taxon>
        <taxon>Fungi</taxon>
        <taxon>Dikarya</taxon>
        <taxon>Basidiomycota</taxon>
        <taxon>Agaricomycotina</taxon>
        <taxon>Agaricomycetes</taxon>
        <taxon>Agaricomycetidae</taxon>
        <taxon>Agaricales</taxon>
        <taxon>Agaricineae</taxon>
        <taxon>Hymenogastraceae</taxon>
        <taxon>Gymnopilus</taxon>
    </lineage>
</organism>